<sequence length="193" mass="21652">MDDARRRAILPDDDLNEVRDLLLNLEFAEPADDRAAHLSYFSLCMSATLPVGRDSNYTTVINSIFNVRDGLIRNRVQDPNATAITDEEVTEVIDSVLAILEHELSQPPSPQRPHPPAHLPNRATSIHNFLCGLANSIGINYLLVVGDRLAALFGRVSVIESGKFELRTDKVVDDFTTHRILREVLRIFTPRNQ</sequence>
<dbReference type="WBParaSite" id="Csp11.Scaffold629.g8398.t1">
    <property type="protein sequence ID" value="Csp11.Scaffold629.g8398.t1"/>
    <property type="gene ID" value="Csp11.Scaffold629.g8398"/>
</dbReference>
<dbReference type="AlphaFoldDB" id="A0A1I7UE36"/>
<name>A0A1I7UE36_9PELO</name>
<reference evidence="2" key="1">
    <citation type="submission" date="2016-11" db="UniProtKB">
        <authorList>
            <consortium name="WormBaseParasite"/>
        </authorList>
    </citation>
    <scope>IDENTIFICATION</scope>
</reference>
<accession>A0A1I7UE36</accession>
<keyword evidence="1" id="KW-1185">Reference proteome</keyword>
<proteinExistence type="predicted"/>
<protein>
    <submittedName>
        <fullName evidence="2">TetR_C_29 domain-containing protein</fullName>
    </submittedName>
</protein>
<evidence type="ECO:0000313" key="1">
    <source>
        <dbReference type="Proteomes" id="UP000095282"/>
    </source>
</evidence>
<dbReference type="Proteomes" id="UP000095282">
    <property type="component" value="Unplaced"/>
</dbReference>
<evidence type="ECO:0000313" key="2">
    <source>
        <dbReference type="WBParaSite" id="Csp11.Scaffold629.g8398.t1"/>
    </source>
</evidence>
<organism evidence="1 2">
    <name type="scientific">Caenorhabditis tropicalis</name>
    <dbReference type="NCBI Taxonomy" id="1561998"/>
    <lineage>
        <taxon>Eukaryota</taxon>
        <taxon>Metazoa</taxon>
        <taxon>Ecdysozoa</taxon>
        <taxon>Nematoda</taxon>
        <taxon>Chromadorea</taxon>
        <taxon>Rhabditida</taxon>
        <taxon>Rhabditina</taxon>
        <taxon>Rhabditomorpha</taxon>
        <taxon>Rhabditoidea</taxon>
        <taxon>Rhabditidae</taxon>
        <taxon>Peloderinae</taxon>
        <taxon>Caenorhabditis</taxon>
    </lineage>
</organism>